<evidence type="ECO:0000313" key="3">
    <source>
        <dbReference type="Proteomes" id="UP000332933"/>
    </source>
</evidence>
<dbReference type="EMBL" id="CAADRA010005413">
    <property type="protein sequence ID" value="VFT89616.1"/>
    <property type="molecule type" value="Genomic_DNA"/>
</dbReference>
<dbReference type="OrthoDB" id="42532at2759"/>
<keyword evidence="3" id="KW-1185">Reference proteome</keyword>
<evidence type="ECO:0000313" key="2">
    <source>
        <dbReference type="EMBL" id="VFT89616.1"/>
    </source>
</evidence>
<evidence type="ECO:0000313" key="1">
    <source>
        <dbReference type="EMBL" id="KAF0696472.1"/>
    </source>
</evidence>
<accession>A0A485KXU5</accession>
<organism evidence="2 3">
    <name type="scientific">Aphanomyces stellatus</name>
    <dbReference type="NCBI Taxonomy" id="120398"/>
    <lineage>
        <taxon>Eukaryota</taxon>
        <taxon>Sar</taxon>
        <taxon>Stramenopiles</taxon>
        <taxon>Oomycota</taxon>
        <taxon>Saprolegniomycetes</taxon>
        <taxon>Saprolegniales</taxon>
        <taxon>Verrucalvaceae</taxon>
        <taxon>Aphanomyces</taxon>
    </lineage>
</organism>
<gene>
    <name evidence="2" type="primary">Aste57867_12767</name>
    <name evidence="1" type="ORF">As57867_012719</name>
    <name evidence="2" type="ORF">ASTE57867_12767</name>
</gene>
<reference evidence="1" key="2">
    <citation type="submission" date="2019-06" db="EMBL/GenBank/DDBJ databases">
        <title>Genomics analysis of Aphanomyces spp. identifies a new class of oomycete effector associated with host adaptation.</title>
        <authorList>
            <person name="Gaulin E."/>
        </authorList>
    </citation>
    <scope>NUCLEOTIDE SEQUENCE</scope>
    <source>
        <strain evidence="1">CBS 578.67</strain>
    </source>
</reference>
<name>A0A485KXU5_9STRA</name>
<proteinExistence type="predicted"/>
<reference evidence="2 3" key="1">
    <citation type="submission" date="2019-03" db="EMBL/GenBank/DDBJ databases">
        <authorList>
            <person name="Gaulin E."/>
            <person name="Dumas B."/>
        </authorList>
    </citation>
    <scope>NUCLEOTIDE SEQUENCE [LARGE SCALE GENOMIC DNA]</scope>
    <source>
        <strain evidence="2">CBS 568.67</strain>
    </source>
</reference>
<protein>
    <submittedName>
        <fullName evidence="2">Aste57867_12767 protein</fullName>
    </submittedName>
</protein>
<dbReference type="AlphaFoldDB" id="A0A485KXU5"/>
<dbReference type="Proteomes" id="UP000332933">
    <property type="component" value="Unassembled WGS sequence"/>
</dbReference>
<sequence length="152" mass="16748">MSNNLFGAVASQLCHFNGCLNPVMRHGSRKCHFHRKRGICAILTCRNQVNKRGVCLAHGARCDPCSVSGCSMSVRTRGLCHSHSKAKSAPAIIASVEDVAKPMPITLFEELDRHFTAMLSEQYIQDVPMSLTYWPDGVDVVKCDMCTPLIVL</sequence>
<dbReference type="EMBL" id="VJMH01005392">
    <property type="protein sequence ID" value="KAF0696472.1"/>
    <property type="molecule type" value="Genomic_DNA"/>
</dbReference>